<proteinExistence type="predicted"/>
<comment type="caution">
    <text evidence="1">The sequence shown here is derived from an EMBL/GenBank/DDBJ whole genome shotgun (WGS) entry which is preliminary data.</text>
</comment>
<reference evidence="1 2" key="1">
    <citation type="submission" date="2019-10" db="EMBL/GenBank/DDBJ databases">
        <title>Whole-genome sequence of the extremophile Heliorestis acidaminivorans DSM 24790.</title>
        <authorList>
            <person name="Kyndt J.A."/>
            <person name="Meyer T.E."/>
        </authorList>
    </citation>
    <scope>NUCLEOTIDE SEQUENCE [LARGE SCALE GENOMIC DNA]</scope>
    <source>
        <strain evidence="1 2">DSM 24790</strain>
    </source>
</reference>
<name>A0A6I0EZZ8_9FIRM</name>
<protein>
    <submittedName>
        <fullName evidence="1">Uncharacterized protein</fullName>
    </submittedName>
</protein>
<evidence type="ECO:0000313" key="1">
    <source>
        <dbReference type="EMBL" id="KAB2954246.1"/>
    </source>
</evidence>
<accession>A0A6I0EZZ8</accession>
<gene>
    <name evidence="1" type="ORF">F9B85_00695</name>
</gene>
<dbReference type="Proteomes" id="UP000468766">
    <property type="component" value="Unassembled WGS sequence"/>
</dbReference>
<dbReference type="RefSeq" id="WP_151617692.1">
    <property type="nucleotide sequence ID" value="NZ_WBXO01000001.1"/>
</dbReference>
<evidence type="ECO:0000313" key="2">
    <source>
        <dbReference type="Proteomes" id="UP000468766"/>
    </source>
</evidence>
<sequence length="107" mass="12768">MSIETTWNNIMIRLKETSEDIATVPSNKKEPLWFNCYIENGDLYVQNSTTRTPSTKMSQRRKITKNDFETIYPYYYRWKNGEKHLTQEAKKLSMNTAYIFALIAHFE</sequence>
<organism evidence="1 2">
    <name type="scientific">Heliorestis acidaminivorans</name>
    <dbReference type="NCBI Taxonomy" id="553427"/>
    <lineage>
        <taxon>Bacteria</taxon>
        <taxon>Bacillati</taxon>
        <taxon>Bacillota</taxon>
        <taxon>Clostridia</taxon>
        <taxon>Eubacteriales</taxon>
        <taxon>Heliobacteriaceae</taxon>
        <taxon>Heliorestis</taxon>
    </lineage>
</organism>
<dbReference type="EMBL" id="WBXO01000001">
    <property type="protein sequence ID" value="KAB2954246.1"/>
    <property type="molecule type" value="Genomic_DNA"/>
</dbReference>
<keyword evidence="2" id="KW-1185">Reference proteome</keyword>
<dbReference type="AlphaFoldDB" id="A0A6I0EZZ8"/>
<dbReference type="OrthoDB" id="2679147at2"/>